<feature type="compositionally biased region" description="Polar residues" evidence="1">
    <location>
        <begin position="47"/>
        <end position="60"/>
    </location>
</feature>
<dbReference type="AlphaFoldDB" id="A0A967EWU0"/>
<protein>
    <submittedName>
        <fullName evidence="2">Uncharacterized protein</fullName>
    </submittedName>
</protein>
<evidence type="ECO:0000313" key="3">
    <source>
        <dbReference type="Proteomes" id="UP000761264"/>
    </source>
</evidence>
<reference evidence="2" key="1">
    <citation type="submission" date="2020-03" db="EMBL/GenBank/DDBJ databases">
        <title>Genome of Pelagibius litoralis DSM 21314T.</title>
        <authorList>
            <person name="Wang G."/>
        </authorList>
    </citation>
    <scope>NUCLEOTIDE SEQUENCE</scope>
    <source>
        <strain evidence="2">DSM 21314</strain>
    </source>
</reference>
<feature type="region of interest" description="Disordered" evidence="1">
    <location>
        <begin position="40"/>
        <end position="92"/>
    </location>
</feature>
<comment type="caution">
    <text evidence="2">The sequence shown here is derived from an EMBL/GenBank/DDBJ whole genome shotgun (WGS) entry which is preliminary data.</text>
</comment>
<gene>
    <name evidence="2" type="ORF">HBA54_07040</name>
</gene>
<keyword evidence="3" id="KW-1185">Reference proteome</keyword>
<accession>A0A967EWU0</accession>
<dbReference type="RefSeq" id="WP_167222818.1">
    <property type="nucleotide sequence ID" value="NZ_JAAQPH010000004.1"/>
</dbReference>
<dbReference type="Proteomes" id="UP000761264">
    <property type="component" value="Unassembled WGS sequence"/>
</dbReference>
<organism evidence="2 3">
    <name type="scientific">Pelagibius litoralis</name>
    <dbReference type="NCBI Taxonomy" id="374515"/>
    <lineage>
        <taxon>Bacteria</taxon>
        <taxon>Pseudomonadati</taxon>
        <taxon>Pseudomonadota</taxon>
        <taxon>Alphaproteobacteria</taxon>
        <taxon>Rhodospirillales</taxon>
        <taxon>Rhodovibrionaceae</taxon>
        <taxon>Pelagibius</taxon>
    </lineage>
</organism>
<proteinExistence type="predicted"/>
<evidence type="ECO:0000256" key="1">
    <source>
        <dbReference type="SAM" id="MobiDB-lite"/>
    </source>
</evidence>
<sequence length="188" mass="19610">MLPRKMISACAVATLAMVFSVQQGEHGPLVVYKLQMPKGAPKALNDPQPSGRSNQPSPASETRIIPAARAPLPGSAPASTPSSPAAPPRLSPLQPSILGTLVMPASRGTAATKFVPLAPLLLPAAETAYQSQRGQNQLGQSKPGLPPGVTMINEETGEALTLDDVQGALGWRQDTVEKLRSVPIAPRF</sequence>
<name>A0A967EWU0_9PROT</name>
<feature type="compositionally biased region" description="Low complexity" evidence="1">
    <location>
        <begin position="70"/>
        <end position="83"/>
    </location>
</feature>
<evidence type="ECO:0000313" key="2">
    <source>
        <dbReference type="EMBL" id="NIA68343.1"/>
    </source>
</evidence>
<dbReference type="EMBL" id="JAAQPH010000004">
    <property type="protein sequence ID" value="NIA68343.1"/>
    <property type="molecule type" value="Genomic_DNA"/>
</dbReference>